<sequence length="86" mass="9490">MANDLFVDMRQFFNFAIAREWIEVHPLAEITKKQVGGRQKKGALSNVIKLSLTFCLLQAGGDAGIPTRWVSLGFVSSPPTDKTVII</sequence>
<dbReference type="AlphaFoldDB" id="A0A3B1B149"/>
<evidence type="ECO:0000256" key="1">
    <source>
        <dbReference type="ARBA" id="ARBA00023125"/>
    </source>
</evidence>
<protein>
    <submittedName>
        <fullName evidence="2">Uncharacterized protein</fullName>
    </submittedName>
</protein>
<dbReference type="GO" id="GO:0003677">
    <property type="term" value="F:DNA binding"/>
    <property type="evidence" value="ECO:0007669"/>
    <property type="project" value="UniProtKB-KW"/>
</dbReference>
<keyword evidence="1" id="KW-0238">DNA-binding</keyword>
<feature type="non-terminal residue" evidence="2">
    <location>
        <position position="86"/>
    </location>
</feature>
<accession>A0A3B1B149</accession>
<dbReference type="EMBL" id="UOFU01000188">
    <property type="protein sequence ID" value="VAX00045.1"/>
    <property type="molecule type" value="Genomic_DNA"/>
</dbReference>
<reference evidence="2" key="1">
    <citation type="submission" date="2018-06" db="EMBL/GenBank/DDBJ databases">
        <authorList>
            <person name="Zhirakovskaya E."/>
        </authorList>
    </citation>
    <scope>NUCLEOTIDE SEQUENCE</scope>
</reference>
<gene>
    <name evidence="2" type="ORF">MNBD_GAMMA20-217</name>
</gene>
<dbReference type="Gene3D" id="1.10.150.130">
    <property type="match status" value="1"/>
</dbReference>
<evidence type="ECO:0000313" key="2">
    <source>
        <dbReference type="EMBL" id="VAX00045.1"/>
    </source>
</evidence>
<dbReference type="InterPro" id="IPR010998">
    <property type="entry name" value="Integrase_recombinase_N"/>
</dbReference>
<name>A0A3B1B149_9ZZZZ</name>
<proteinExistence type="predicted"/>
<organism evidence="2">
    <name type="scientific">hydrothermal vent metagenome</name>
    <dbReference type="NCBI Taxonomy" id="652676"/>
    <lineage>
        <taxon>unclassified sequences</taxon>
        <taxon>metagenomes</taxon>
        <taxon>ecological metagenomes</taxon>
    </lineage>
</organism>